<keyword evidence="4 9" id="KW-0479">Metal-binding</keyword>
<keyword evidence="5 9" id="KW-0560">Oxidoreductase</keyword>
<dbReference type="EMBL" id="QZFV01000108">
    <property type="protein sequence ID" value="RJQ81626.1"/>
    <property type="molecule type" value="Genomic_DNA"/>
</dbReference>
<dbReference type="InterPro" id="IPR002397">
    <property type="entry name" value="Cyt_P450_B"/>
</dbReference>
<evidence type="ECO:0000313" key="11">
    <source>
        <dbReference type="Proteomes" id="UP000285112"/>
    </source>
</evidence>
<evidence type="ECO:0000256" key="9">
    <source>
        <dbReference type="RuleBase" id="RU000461"/>
    </source>
</evidence>
<dbReference type="SUPFAM" id="SSF48264">
    <property type="entry name" value="Cytochrome P450"/>
    <property type="match status" value="1"/>
</dbReference>
<reference evidence="10 11" key="1">
    <citation type="submission" date="2018-09" db="EMBL/GenBank/DDBJ databases">
        <title>YIM PH 21725 draft genome.</title>
        <authorList>
            <person name="Miao C."/>
        </authorList>
    </citation>
    <scope>NUCLEOTIDE SEQUENCE [LARGE SCALE GENOMIC DNA]</scope>
    <source>
        <strain evidence="11">YIM PH21725</strain>
    </source>
</reference>
<evidence type="ECO:0000256" key="3">
    <source>
        <dbReference type="ARBA" id="ARBA00022617"/>
    </source>
</evidence>
<dbReference type="CDD" id="cd11031">
    <property type="entry name" value="Cyp158A-like"/>
    <property type="match status" value="1"/>
</dbReference>
<evidence type="ECO:0000256" key="8">
    <source>
        <dbReference type="ARBA" id="ARBA00055433"/>
    </source>
</evidence>
<dbReference type="RefSeq" id="WP_120025504.1">
    <property type="nucleotide sequence ID" value="NZ_QZFV01000108.1"/>
</dbReference>
<dbReference type="PROSITE" id="PS00086">
    <property type="entry name" value="CYTOCHROME_P450"/>
    <property type="match status" value="1"/>
</dbReference>
<name>A0A419HX90_9PSEU</name>
<dbReference type="GO" id="GO:0005506">
    <property type="term" value="F:iron ion binding"/>
    <property type="evidence" value="ECO:0007669"/>
    <property type="project" value="InterPro"/>
</dbReference>
<dbReference type="InterPro" id="IPR017972">
    <property type="entry name" value="Cyt_P450_CS"/>
</dbReference>
<dbReference type="PANTHER" id="PTHR46696">
    <property type="entry name" value="P450, PUTATIVE (EUROFUNG)-RELATED"/>
    <property type="match status" value="1"/>
</dbReference>
<dbReference type="FunFam" id="1.10.630.10:FF:000018">
    <property type="entry name" value="Cytochrome P450 monooxygenase"/>
    <property type="match status" value="1"/>
</dbReference>
<dbReference type="Gene3D" id="1.10.630.10">
    <property type="entry name" value="Cytochrome P450"/>
    <property type="match status" value="1"/>
</dbReference>
<dbReference type="Proteomes" id="UP000285112">
    <property type="component" value="Unassembled WGS sequence"/>
</dbReference>
<evidence type="ECO:0000256" key="4">
    <source>
        <dbReference type="ARBA" id="ARBA00022723"/>
    </source>
</evidence>
<dbReference type="GO" id="GO:0016705">
    <property type="term" value="F:oxidoreductase activity, acting on paired donors, with incorporation or reduction of molecular oxygen"/>
    <property type="evidence" value="ECO:0007669"/>
    <property type="project" value="InterPro"/>
</dbReference>
<dbReference type="PRINTS" id="PR00359">
    <property type="entry name" value="BP450"/>
</dbReference>
<comment type="similarity">
    <text evidence="2 9">Belongs to the cytochrome P450 family.</text>
</comment>
<dbReference type="PANTHER" id="PTHR46696:SF1">
    <property type="entry name" value="CYTOCHROME P450 YJIB-RELATED"/>
    <property type="match status" value="1"/>
</dbReference>
<dbReference type="InterPro" id="IPR036396">
    <property type="entry name" value="Cyt_P450_sf"/>
</dbReference>
<keyword evidence="7 9" id="KW-0503">Monooxygenase</keyword>
<sequence>MTSSESAARVMRDYPFPDRTGPELDATYAYLREHEPVSRVQLPYGGWAWLVTRYADVRKVLSDARLSREATVGRDVPRPHQTLIQAGLLSTMDGPEHARLHRLTLRTFTPRRIAELRPRLDELAWQLVDGLVAHGAPADFIELLARPMPITVVREMFGIPYADREIIQRLGGVLMANSAYGMEELRAAWEEFRRYMAGVVAQRRKQPAGDLLSAMVQARDADDRLSEPELVDLAVTIVLAGYETTANQLANYTYLLLSDRARYELLVADPDRVPDAVEELLRFTPIRNTAENPLIALEDLEVNGTVIRAGESVIASIASANRDRALTADGDRLDLARTPTQHLAFSHGMHYCLGAHLARLELQAVLTALVTRLPGLRLAVPEQELIWEPEVVMRRLERLPVRW</sequence>
<evidence type="ECO:0000256" key="2">
    <source>
        <dbReference type="ARBA" id="ARBA00010617"/>
    </source>
</evidence>
<evidence type="ECO:0000256" key="6">
    <source>
        <dbReference type="ARBA" id="ARBA00023004"/>
    </source>
</evidence>
<dbReference type="Pfam" id="PF00067">
    <property type="entry name" value="p450"/>
    <property type="match status" value="2"/>
</dbReference>
<evidence type="ECO:0000256" key="1">
    <source>
        <dbReference type="ARBA" id="ARBA00004660"/>
    </source>
</evidence>
<accession>A0A419HX90</accession>
<dbReference type="OrthoDB" id="141712at2"/>
<evidence type="ECO:0000256" key="7">
    <source>
        <dbReference type="ARBA" id="ARBA00023033"/>
    </source>
</evidence>
<dbReference type="AlphaFoldDB" id="A0A419HX90"/>
<comment type="pathway">
    <text evidence="1">Antibiotic biosynthesis; vancomycin biosynthesis.</text>
</comment>
<protein>
    <submittedName>
        <fullName evidence="10">Cytochrome P450</fullName>
    </submittedName>
</protein>
<comment type="caution">
    <text evidence="10">The sequence shown here is derived from an EMBL/GenBank/DDBJ whole genome shotgun (WGS) entry which is preliminary data.</text>
</comment>
<organism evidence="10 11">
    <name type="scientific">Amycolatopsis panacis</name>
    <dbReference type="NCBI Taxonomy" id="2340917"/>
    <lineage>
        <taxon>Bacteria</taxon>
        <taxon>Bacillati</taxon>
        <taxon>Actinomycetota</taxon>
        <taxon>Actinomycetes</taxon>
        <taxon>Pseudonocardiales</taxon>
        <taxon>Pseudonocardiaceae</taxon>
        <taxon>Amycolatopsis</taxon>
    </lineage>
</organism>
<comment type="function">
    <text evidence="8">Involved in the coupling of aromatic side chains of the heptapeptide of vancomycin.</text>
</comment>
<keyword evidence="6 9" id="KW-0408">Iron</keyword>
<gene>
    <name evidence="10" type="ORF">D5S19_23110</name>
</gene>
<dbReference type="GO" id="GO:0020037">
    <property type="term" value="F:heme binding"/>
    <property type="evidence" value="ECO:0007669"/>
    <property type="project" value="InterPro"/>
</dbReference>
<dbReference type="GO" id="GO:0004497">
    <property type="term" value="F:monooxygenase activity"/>
    <property type="evidence" value="ECO:0007669"/>
    <property type="project" value="UniProtKB-KW"/>
</dbReference>
<dbReference type="PRINTS" id="PR00385">
    <property type="entry name" value="P450"/>
</dbReference>
<dbReference type="InterPro" id="IPR001128">
    <property type="entry name" value="Cyt_P450"/>
</dbReference>
<evidence type="ECO:0000256" key="5">
    <source>
        <dbReference type="ARBA" id="ARBA00023002"/>
    </source>
</evidence>
<keyword evidence="11" id="KW-1185">Reference proteome</keyword>
<proteinExistence type="inferred from homology"/>
<keyword evidence="3 9" id="KW-0349">Heme</keyword>
<evidence type="ECO:0000313" key="10">
    <source>
        <dbReference type="EMBL" id="RJQ81626.1"/>
    </source>
</evidence>